<dbReference type="EMBL" id="AUPL01002851">
    <property type="protein sequence ID" value="ESL09426.1"/>
    <property type="molecule type" value="Genomic_DNA"/>
</dbReference>
<name>A0A061J5K4_TRYRA</name>
<keyword evidence="3" id="KW-1185">Reference proteome</keyword>
<dbReference type="AlphaFoldDB" id="A0A061J5K4"/>
<dbReference type="OrthoDB" id="277414at2759"/>
<organism evidence="2 3">
    <name type="scientific">Trypanosoma rangeli SC58</name>
    <dbReference type="NCBI Taxonomy" id="429131"/>
    <lineage>
        <taxon>Eukaryota</taxon>
        <taxon>Discoba</taxon>
        <taxon>Euglenozoa</taxon>
        <taxon>Kinetoplastea</taxon>
        <taxon>Metakinetoplastina</taxon>
        <taxon>Trypanosomatida</taxon>
        <taxon>Trypanosomatidae</taxon>
        <taxon>Trypanosoma</taxon>
        <taxon>Herpetosoma</taxon>
    </lineage>
</organism>
<feature type="compositionally biased region" description="Basic residues" evidence="1">
    <location>
        <begin position="18"/>
        <end position="31"/>
    </location>
</feature>
<dbReference type="Proteomes" id="UP000031737">
    <property type="component" value="Unassembled WGS sequence"/>
</dbReference>
<accession>A0A061J5K4</accession>
<dbReference type="VEuPathDB" id="TriTrypDB:TRSC58_02851"/>
<comment type="caution">
    <text evidence="2">The sequence shown here is derived from an EMBL/GenBank/DDBJ whole genome shotgun (WGS) entry which is preliminary data.</text>
</comment>
<feature type="region of interest" description="Disordered" evidence="1">
    <location>
        <begin position="18"/>
        <end position="38"/>
    </location>
</feature>
<reference evidence="2 3" key="1">
    <citation type="submission" date="2013-07" db="EMBL/GenBank/DDBJ databases">
        <authorList>
            <person name="Stoco P.H."/>
            <person name="Wagner G."/>
            <person name="Gerber A."/>
            <person name="Zaha A."/>
            <person name="Thompson C."/>
            <person name="Bartholomeu D.C."/>
            <person name="Luckemeyer D.D."/>
            <person name="Bahia D."/>
            <person name="Loreto E."/>
            <person name="Prestes E.B."/>
            <person name="Lima F.M."/>
            <person name="Rodrigues-Luiz G."/>
            <person name="Vallejo G.A."/>
            <person name="Filho J.F."/>
            <person name="Monteiro K.M."/>
            <person name="Tyler K.M."/>
            <person name="de Almeida L.G."/>
            <person name="Ortiz M.F."/>
            <person name="Siervo M.A."/>
            <person name="de Moraes M.H."/>
            <person name="Cunha O.L."/>
            <person name="Mendonca-Neto R."/>
            <person name="Silva R."/>
            <person name="Teixeira S.M."/>
            <person name="Murta S.M."/>
            <person name="Sincero T.C."/>
            <person name="Mendes T.A."/>
            <person name="Urmenyi T.P."/>
            <person name="Silva V.G."/>
            <person name="da Rocha W.D."/>
            <person name="Andersson B."/>
            <person name="Romanha A.J."/>
            <person name="Steindel M."/>
            <person name="de Vasconcelos A.T."/>
            <person name="Grisard E.C."/>
        </authorList>
    </citation>
    <scope>NUCLEOTIDE SEQUENCE [LARGE SCALE GENOMIC DNA]</scope>
    <source>
        <strain evidence="2 3">SC58</strain>
    </source>
</reference>
<sequence length="233" mass="28308">MPPFATCVRPRNAFLAVRKRRKGQRRRRKGRKMDTKTADAVERKRQEFLSKDAVEEMRKFSDQTSSRVRHGLLPRDHQQTVDTAHEEKMHEYISARQTWRKNVYVLRNFEYWRLRAEYYPYVKRSDEHSENFFLRGISCHPRLSDYPMCRTVIQDYFICRDKNKVMQLFNMCAPLKEQFCACINEVFVKNHERGDKKFNAHRKEYFETQRERRLAKMLSQAEESAEQRKKLQD</sequence>
<proteinExistence type="predicted"/>
<gene>
    <name evidence="2" type="ORF">TRSC58_02851</name>
</gene>
<protein>
    <submittedName>
        <fullName evidence="2">Uncharacterized protein</fullName>
    </submittedName>
</protein>
<evidence type="ECO:0000313" key="3">
    <source>
        <dbReference type="Proteomes" id="UP000031737"/>
    </source>
</evidence>
<evidence type="ECO:0000313" key="2">
    <source>
        <dbReference type="EMBL" id="ESL09426.1"/>
    </source>
</evidence>
<evidence type="ECO:0000256" key="1">
    <source>
        <dbReference type="SAM" id="MobiDB-lite"/>
    </source>
</evidence>